<dbReference type="EMBL" id="ML179055">
    <property type="protein sequence ID" value="THV04561.1"/>
    <property type="molecule type" value="Genomic_DNA"/>
</dbReference>
<dbReference type="AlphaFoldDB" id="A0A4S8MP68"/>
<reference evidence="3 4" key="1">
    <citation type="journal article" date="2019" name="Nat. Ecol. Evol.">
        <title>Megaphylogeny resolves global patterns of mushroom evolution.</title>
        <authorList>
            <person name="Varga T."/>
            <person name="Krizsan K."/>
            <person name="Foldi C."/>
            <person name="Dima B."/>
            <person name="Sanchez-Garcia M."/>
            <person name="Sanchez-Ramirez S."/>
            <person name="Szollosi G.J."/>
            <person name="Szarkandi J.G."/>
            <person name="Papp V."/>
            <person name="Albert L."/>
            <person name="Andreopoulos W."/>
            <person name="Angelini C."/>
            <person name="Antonin V."/>
            <person name="Barry K.W."/>
            <person name="Bougher N.L."/>
            <person name="Buchanan P."/>
            <person name="Buyck B."/>
            <person name="Bense V."/>
            <person name="Catcheside P."/>
            <person name="Chovatia M."/>
            <person name="Cooper J."/>
            <person name="Damon W."/>
            <person name="Desjardin D."/>
            <person name="Finy P."/>
            <person name="Geml J."/>
            <person name="Haridas S."/>
            <person name="Hughes K."/>
            <person name="Justo A."/>
            <person name="Karasinski D."/>
            <person name="Kautmanova I."/>
            <person name="Kiss B."/>
            <person name="Kocsube S."/>
            <person name="Kotiranta H."/>
            <person name="LaButti K.M."/>
            <person name="Lechner B.E."/>
            <person name="Liimatainen K."/>
            <person name="Lipzen A."/>
            <person name="Lukacs Z."/>
            <person name="Mihaltcheva S."/>
            <person name="Morgado L.N."/>
            <person name="Niskanen T."/>
            <person name="Noordeloos M.E."/>
            <person name="Ohm R.A."/>
            <person name="Ortiz-Santana B."/>
            <person name="Ovrebo C."/>
            <person name="Racz N."/>
            <person name="Riley R."/>
            <person name="Savchenko A."/>
            <person name="Shiryaev A."/>
            <person name="Soop K."/>
            <person name="Spirin V."/>
            <person name="Szebenyi C."/>
            <person name="Tomsovsky M."/>
            <person name="Tulloss R.E."/>
            <person name="Uehling J."/>
            <person name="Grigoriev I.V."/>
            <person name="Vagvolgyi C."/>
            <person name="Papp T."/>
            <person name="Martin F.M."/>
            <person name="Miettinen O."/>
            <person name="Hibbett D.S."/>
            <person name="Nagy L.G."/>
        </authorList>
    </citation>
    <scope>NUCLEOTIDE SEQUENCE [LARGE SCALE GENOMIC DNA]</scope>
    <source>
        <strain evidence="3 4">CBS 962.96</strain>
    </source>
</reference>
<keyword evidence="4" id="KW-1185">Reference proteome</keyword>
<evidence type="ECO:0000259" key="2">
    <source>
        <dbReference type="Pfam" id="PF20152"/>
    </source>
</evidence>
<dbReference type="Pfam" id="PF20152">
    <property type="entry name" value="DUF6534"/>
    <property type="match status" value="1"/>
</dbReference>
<protein>
    <recommendedName>
        <fullName evidence="2">DUF6534 domain-containing protein</fullName>
    </recommendedName>
</protein>
<feature type="region of interest" description="Disordered" evidence="1">
    <location>
        <begin position="105"/>
        <end position="133"/>
    </location>
</feature>
<dbReference type="Proteomes" id="UP000297245">
    <property type="component" value="Unassembled WGS sequence"/>
</dbReference>
<gene>
    <name evidence="3" type="ORF">K435DRAFT_187556</name>
</gene>
<evidence type="ECO:0000313" key="3">
    <source>
        <dbReference type="EMBL" id="THV04561.1"/>
    </source>
</evidence>
<organism evidence="3 4">
    <name type="scientific">Dendrothele bispora (strain CBS 962.96)</name>
    <dbReference type="NCBI Taxonomy" id="1314807"/>
    <lineage>
        <taxon>Eukaryota</taxon>
        <taxon>Fungi</taxon>
        <taxon>Dikarya</taxon>
        <taxon>Basidiomycota</taxon>
        <taxon>Agaricomycotina</taxon>
        <taxon>Agaricomycetes</taxon>
        <taxon>Agaricomycetidae</taxon>
        <taxon>Agaricales</taxon>
        <taxon>Agaricales incertae sedis</taxon>
        <taxon>Dendrothele</taxon>
    </lineage>
</organism>
<dbReference type="InterPro" id="IPR045339">
    <property type="entry name" value="DUF6534"/>
</dbReference>
<evidence type="ECO:0000256" key="1">
    <source>
        <dbReference type="SAM" id="MobiDB-lite"/>
    </source>
</evidence>
<accession>A0A4S8MP68</accession>
<feature type="domain" description="DUF6534" evidence="2">
    <location>
        <begin position="6"/>
        <end position="34"/>
    </location>
</feature>
<sequence>MLTAGASSDFIWIFFFFQTSKLYSNSFLASLNGRGALLQNVRRGSTNFNVNTNSHQRSESIQWANRTNVEVRIDVDVDMEREPITPGRVHFLKSPDEDMDVKTELHGIPSMKKDTASEPRSFMDFEDRASKTV</sequence>
<proteinExistence type="predicted"/>
<evidence type="ECO:0000313" key="4">
    <source>
        <dbReference type="Proteomes" id="UP000297245"/>
    </source>
</evidence>
<name>A0A4S8MP68_DENBC</name>